<keyword evidence="7 11" id="KW-0472">Membrane</keyword>
<dbReference type="EMBL" id="JAHHGM010000005">
    <property type="protein sequence ID" value="MBT2988786.1"/>
    <property type="molecule type" value="Genomic_DNA"/>
</dbReference>
<accession>A0A944QUS0</accession>
<evidence type="ECO:0000256" key="6">
    <source>
        <dbReference type="ARBA" id="ARBA00022779"/>
    </source>
</evidence>
<dbReference type="Pfam" id="PF01052">
    <property type="entry name" value="FliMN_C"/>
    <property type="match status" value="1"/>
</dbReference>
<organism evidence="13 14">
    <name type="scientific">Candidatus Thiodiazotropha taylori</name>
    <dbReference type="NCBI Taxonomy" id="2792791"/>
    <lineage>
        <taxon>Bacteria</taxon>
        <taxon>Pseudomonadati</taxon>
        <taxon>Pseudomonadota</taxon>
        <taxon>Gammaproteobacteria</taxon>
        <taxon>Chromatiales</taxon>
        <taxon>Sedimenticolaceae</taxon>
        <taxon>Candidatus Thiodiazotropha</taxon>
    </lineage>
</organism>
<evidence type="ECO:0000256" key="11">
    <source>
        <dbReference type="PIRNR" id="PIRNR002888"/>
    </source>
</evidence>
<feature type="domain" description="Flagellar motor switch protein FliN-like C-terminal" evidence="12">
    <location>
        <begin position="252"/>
        <end position="321"/>
    </location>
</feature>
<evidence type="ECO:0000256" key="10">
    <source>
        <dbReference type="NCBIfam" id="TIGR01397"/>
    </source>
</evidence>
<keyword evidence="6 11" id="KW-0283">Flagellar rotation</keyword>
<dbReference type="InterPro" id="IPR001689">
    <property type="entry name" value="Flag_FliM"/>
</dbReference>
<dbReference type="GO" id="GO:0003774">
    <property type="term" value="F:cytoskeletal motor activity"/>
    <property type="evidence" value="ECO:0007669"/>
    <property type="project" value="InterPro"/>
</dbReference>
<dbReference type="Pfam" id="PF02154">
    <property type="entry name" value="FliM"/>
    <property type="match status" value="1"/>
</dbReference>
<name>A0A944QUS0_9GAMM</name>
<keyword evidence="8 11" id="KW-0975">Bacterial flagellum</keyword>
<dbReference type="InterPro" id="IPR036429">
    <property type="entry name" value="SpoA-like_sf"/>
</dbReference>
<dbReference type="GO" id="GO:0071978">
    <property type="term" value="P:bacterial-type flagellum-dependent swarming motility"/>
    <property type="evidence" value="ECO:0007669"/>
    <property type="project" value="TreeGrafter"/>
</dbReference>
<evidence type="ECO:0000256" key="4">
    <source>
        <dbReference type="ARBA" id="ARBA00022500"/>
    </source>
</evidence>
<sequence length="347" mass="38943">MSANDLLSQEEIDALLHGVDNGDVATETDVVESGGVNAYDFTSQDRIVRGRLPTLEMINERFARLFRTSLFNMLRRTADLSVSGIQMQKFSEFVHSLFVPTSLNMIRVPPLRGKGLFVIDPKLVFSVVDNYFGGSGRFHTKIEGRDFTPTENRVIQLLLNRAFEDLVVAWKPVFKVKFEYSGSEVNPQFANIVSPSEVVVVTSFHVDLESGGGDFHVCMPYSMLEPIRELLDAGVQSDRGERDERWERSLKEEIMSAKIELSSSLTDVQMSLKELAELKAGDVIPIDMPEEVEVEASDIPVFKAKLGVSDGNYALKINKWILRNRSKGLHDYLEMEKKAEEAAASET</sequence>
<dbReference type="Gene3D" id="2.30.330.10">
    <property type="entry name" value="SpoA-like"/>
    <property type="match status" value="1"/>
</dbReference>
<dbReference type="NCBIfam" id="TIGR01397">
    <property type="entry name" value="fliM_switch"/>
    <property type="match status" value="1"/>
</dbReference>
<dbReference type="CDD" id="cd17908">
    <property type="entry name" value="FliM"/>
    <property type="match status" value="1"/>
</dbReference>
<reference evidence="13 14" key="1">
    <citation type="submission" date="2021-05" db="EMBL/GenBank/DDBJ databases">
        <title>Genetic and Functional Diversity in Clade A Lucinid endosymbionts from the Bahamas.</title>
        <authorList>
            <person name="Giani N.M."/>
            <person name="Engel A.S."/>
            <person name="Campbell B.J."/>
        </authorList>
    </citation>
    <scope>NUCLEOTIDE SEQUENCE [LARGE SCALE GENOMIC DNA]</scope>
    <source>
        <strain evidence="13">LUC16012Gg_MoonRockCtena</strain>
    </source>
</reference>
<dbReference type="PIRSF" id="PIRSF002888">
    <property type="entry name" value="FliM"/>
    <property type="match status" value="1"/>
</dbReference>
<comment type="function">
    <text evidence="9 11">FliM is one of three proteins (FliG, FliN, FliM) that forms the rotor-mounted switch complex (C ring), located at the base of the basal body. This complex interacts with the CheY and CheZ chemotaxis proteins, in addition to contacting components of the motor that determine the direction of flagellar rotation.</text>
</comment>
<keyword evidence="13" id="KW-0969">Cilium</keyword>
<evidence type="ECO:0000256" key="5">
    <source>
        <dbReference type="ARBA" id="ARBA00022519"/>
    </source>
</evidence>
<dbReference type="GO" id="GO:0050918">
    <property type="term" value="P:positive chemotaxis"/>
    <property type="evidence" value="ECO:0007669"/>
    <property type="project" value="TreeGrafter"/>
</dbReference>
<dbReference type="Gene3D" id="3.40.1550.10">
    <property type="entry name" value="CheC-like"/>
    <property type="match status" value="1"/>
</dbReference>
<dbReference type="GO" id="GO:0009425">
    <property type="term" value="C:bacterial-type flagellum basal body"/>
    <property type="evidence" value="ECO:0007669"/>
    <property type="project" value="UniProtKB-SubCell"/>
</dbReference>
<dbReference type="InterPro" id="IPR001543">
    <property type="entry name" value="FliN-like_C"/>
</dbReference>
<dbReference type="PRINTS" id="PR00955">
    <property type="entry name" value="FLGMOTORFLIM"/>
</dbReference>
<dbReference type="Proteomes" id="UP000770889">
    <property type="component" value="Unassembled WGS sequence"/>
</dbReference>
<comment type="subcellular location">
    <subcellularLocation>
        <location evidence="11">Cell inner membrane</location>
        <topology evidence="11">Peripheral membrane protein</topology>
    </subcellularLocation>
    <subcellularLocation>
        <location evidence="11">Bacterial flagellum basal body</location>
    </subcellularLocation>
</comment>
<evidence type="ECO:0000256" key="1">
    <source>
        <dbReference type="ARBA" id="ARBA00011049"/>
    </source>
</evidence>
<evidence type="ECO:0000259" key="12">
    <source>
        <dbReference type="Pfam" id="PF01052"/>
    </source>
</evidence>
<evidence type="ECO:0000256" key="7">
    <source>
        <dbReference type="ARBA" id="ARBA00023136"/>
    </source>
</evidence>
<evidence type="ECO:0000256" key="3">
    <source>
        <dbReference type="ARBA" id="ARBA00022475"/>
    </source>
</evidence>
<keyword evidence="3 11" id="KW-1003">Cell membrane</keyword>
<proteinExistence type="inferred from homology"/>
<keyword evidence="5 11" id="KW-0997">Cell inner membrane</keyword>
<evidence type="ECO:0000313" key="14">
    <source>
        <dbReference type="Proteomes" id="UP000770889"/>
    </source>
</evidence>
<evidence type="ECO:0000256" key="2">
    <source>
        <dbReference type="ARBA" id="ARBA00021898"/>
    </source>
</evidence>
<keyword evidence="4 11" id="KW-0145">Chemotaxis</keyword>
<protein>
    <recommendedName>
        <fullName evidence="2 10">Flagellar motor switch protein FliM</fullName>
    </recommendedName>
</protein>
<dbReference type="PANTHER" id="PTHR30034">
    <property type="entry name" value="FLAGELLAR MOTOR SWITCH PROTEIN FLIM"/>
    <property type="match status" value="1"/>
</dbReference>
<dbReference type="AlphaFoldDB" id="A0A944QUS0"/>
<dbReference type="SUPFAM" id="SSF101801">
    <property type="entry name" value="Surface presentation of antigens (SPOA)"/>
    <property type="match status" value="1"/>
</dbReference>
<comment type="similarity">
    <text evidence="1 11">Belongs to the FliM family.</text>
</comment>
<dbReference type="GO" id="GO:0005886">
    <property type="term" value="C:plasma membrane"/>
    <property type="evidence" value="ECO:0007669"/>
    <property type="project" value="UniProtKB-SubCell"/>
</dbReference>
<comment type="caution">
    <text evidence="13">The sequence shown here is derived from an EMBL/GenBank/DDBJ whole genome shotgun (WGS) entry which is preliminary data.</text>
</comment>
<dbReference type="SUPFAM" id="SSF103039">
    <property type="entry name" value="CheC-like"/>
    <property type="match status" value="1"/>
</dbReference>
<gene>
    <name evidence="13" type="primary">fliM</name>
    <name evidence="13" type="ORF">KME65_07445</name>
</gene>
<keyword evidence="13" id="KW-0282">Flagellum</keyword>
<dbReference type="PANTHER" id="PTHR30034:SF3">
    <property type="entry name" value="FLAGELLAR MOTOR SWITCH PROTEIN FLIM"/>
    <property type="match status" value="1"/>
</dbReference>
<keyword evidence="13" id="KW-0966">Cell projection</keyword>
<evidence type="ECO:0000313" key="13">
    <source>
        <dbReference type="EMBL" id="MBT2988786.1"/>
    </source>
</evidence>
<evidence type="ECO:0000256" key="9">
    <source>
        <dbReference type="ARBA" id="ARBA00025044"/>
    </source>
</evidence>
<dbReference type="InterPro" id="IPR028976">
    <property type="entry name" value="CheC-like_sf"/>
</dbReference>
<evidence type="ECO:0000256" key="8">
    <source>
        <dbReference type="ARBA" id="ARBA00023143"/>
    </source>
</evidence>